<dbReference type="Proteomes" id="UP000788262">
    <property type="component" value="Unassembled WGS sequence"/>
</dbReference>
<name>A0ABS2W213_STRAS</name>
<dbReference type="Gene3D" id="3.10.129.110">
    <property type="entry name" value="Polyketide synthase dehydratase"/>
    <property type="match status" value="1"/>
</dbReference>
<dbReference type="Pfam" id="PF00698">
    <property type="entry name" value="Acyl_transf_1"/>
    <property type="match status" value="1"/>
</dbReference>
<keyword evidence="1" id="KW-0808">Transferase</keyword>
<gene>
    <name evidence="5" type="ORF">JS756_35895</name>
</gene>
<evidence type="ECO:0000256" key="3">
    <source>
        <dbReference type="PROSITE-ProRule" id="PRU01363"/>
    </source>
</evidence>
<evidence type="ECO:0000256" key="2">
    <source>
        <dbReference type="ARBA" id="ARBA00023268"/>
    </source>
</evidence>
<reference evidence="5 6" key="1">
    <citation type="submission" date="2021-02" db="EMBL/GenBank/DDBJ databases">
        <title>Whole genome sequencing of Streptomyces actuosus VRA1.</title>
        <authorList>
            <person name="Sen G."/>
            <person name="Sen A."/>
        </authorList>
    </citation>
    <scope>NUCLEOTIDE SEQUENCE [LARGE SCALE GENOMIC DNA]</scope>
    <source>
        <strain evidence="5 6">VRA1</strain>
    </source>
</reference>
<comment type="caution">
    <text evidence="5">The sequence shown here is derived from an EMBL/GenBank/DDBJ whole genome shotgun (WGS) entry which is preliminary data.</text>
</comment>
<dbReference type="SUPFAM" id="SSF52151">
    <property type="entry name" value="FabD/lysophospholipase-like"/>
    <property type="match status" value="1"/>
</dbReference>
<proteinExistence type="predicted"/>
<dbReference type="EMBL" id="JAFFZS010000123">
    <property type="protein sequence ID" value="MBN0049339.1"/>
    <property type="molecule type" value="Genomic_DNA"/>
</dbReference>
<dbReference type="PANTHER" id="PTHR43775:SF51">
    <property type="entry name" value="INACTIVE PHENOLPHTHIOCEROL SYNTHESIS POLYKETIDE SYNTHASE TYPE I PKS1-RELATED"/>
    <property type="match status" value="1"/>
</dbReference>
<protein>
    <submittedName>
        <fullName evidence="5">Type I polyketide synthase</fullName>
    </submittedName>
</protein>
<sequence>SEEEVLPLLDGVRVGIAAVNGPRAVVVSGVAEAVEEVAAHFRAQDRKVTALRVSHAFHSPLMEPMLADFRAVADSLTPAEPRIPVVSTLTGTPVGAEELTSATHWVEHVRRPVRFSDGLKCLEEQSVTRFVELGPDGTLTALAQSATDIDGRLLVPTLRKDRPETHSVLTAAAELFTRGTALDWSTLFSGTSADARSHDLPTYAFQRLRFWPAPSAMRTKDLRAVGLGSAEHPLLGAAVELAGGEGEVLLTGRLSLAAQEWLRGHVVSGVVVFPGAGFVELALRAGESAGCDRVEELTI</sequence>
<evidence type="ECO:0000259" key="4">
    <source>
        <dbReference type="PROSITE" id="PS52019"/>
    </source>
</evidence>
<keyword evidence="6" id="KW-1185">Reference proteome</keyword>
<feature type="domain" description="PKS/mFAS DH" evidence="4">
    <location>
        <begin position="232"/>
        <end position="299"/>
    </location>
</feature>
<feature type="non-terminal residue" evidence="5">
    <location>
        <position position="1"/>
    </location>
</feature>
<evidence type="ECO:0000256" key="1">
    <source>
        <dbReference type="ARBA" id="ARBA00022679"/>
    </source>
</evidence>
<dbReference type="InterPro" id="IPR050091">
    <property type="entry name" value="PKS_NRPS_Biosynth_Enz"/>
</dbReference>
<dbReference type="Gene3D" id="3.40.366.10">
    <property type="entry name" value="Malonyl-Coenzyme A Acyl Carrier Protein, domain 2"/>
    <property type="match status" value="1"/>
</dbReference>
<dbReference type="InterPro" id="IPR049552">
    <property type="entry name" value="PKS_DH_N"/>
</dbReference>
<dbReference type="InterPro" id="IPR016035">
    <property type="entry name" value="Acyl_Trfase/lysoPLipase"/>
</dbReference>
<dbReference type="SMART" id="SM00827">
    <property type="entry name" value="PKS_AT"/>
    <property type="match status" value="1"/>
</dbReference>
<dbReference type="Pfam" id="PF21089">
    <property type="entry name" value="PKS_DH_N"/>
    <property type="match status" value="1"/>
</dbReference>
<dbReference type="InterPro" id="IPR049900">
    <property type="entry name" value="PKS_mFAS_DH"/>
</dbReference>
<dbReference type="InterPro" id="IPR001227">
    <property type="entry name" value="Ac_transferase_dom_sf"/>
</dbReference>
<dbReference type="InterPro" id="IPR042104">
    <property type="entry name" value="PKS_dehydratase_sf"/>
</dbReference>
<keyword evidence="2" id="KW-0511">Multifunctional enzyme</keyword>
<organism evidence="5 6">
    <name type="scientific">Streptomyces actuosus</name>
    <dbReference type="NCBI Taxonomy" id="1885"/>
    <lineage>
        <taxon>Bacteria</taxon>
        <taxon>Bacillati</taxon>
        <taxon>Actinomycetota</taxon>
        <taxon>Actinomycetes</taxon>
        <taxon>Kitasatosporales</taxon>
        <taxon>Streptomycetaceae</taxon>
        <taxon>Streptomyces</taxon>
    </lineage>
</organism>
<dbReference type="InterPro" id="IPR014043">
    <property type="entry name" value="Acyl_transferase_dom"/>
</dbReference>
<comment type="caution">
    <text evidence="3">Lacks conserved residue(s) required for the propagation of feature annotation.</text>
</comment>
<evidence type="ECO:0000313" key="5">
    <source>
        <dbReference type="EMBL" id="MBN0049339.1"/>
    </source>
</evidence>
<accession>A0ABS2W213</accession>
<dbReference type="PANTHER" id="PTHR43775">
    <property type="entry name" value="FATTY ACID SYNTHASE"/>
    <property type="match status" value="1"/>
</dbReference>
<feature type="non-terminal residue" evidence="5">
    <location>
        <position position="299"/>
    </location>
</feature>
<evidence type="ECO:0000313" key="6">
    <source>
        <dbReference type="Proteomes" id="UP000788262"/>
    </source>
</evidence>
<dbReference type="PROSITE" id="PS52019">
    <property type="entry name" value="PKS_MFAS_DH"/>
    <property type="match status" value="1"/>
</dbReference>